<dbReference type="AlphaFoldDB" id="A0A151P6P1"/>
<dbReference type="PANTHER" id="PTHR23232">
    <property type="entry name" value="KRAB DOMAIN C2H2 ZINC FINGER"/>
    <property type="match status" value="1"/>
</dbReference>
<dbReference type="Proteomes" id="UP000050525">
    <property type="component" value="Unassembled WGS sequence"/>
</dbReference>
<dbReference type="PANTHER" id="PTHR23232:SF142">
    <property type="entry name" value="GASTRULA ZINC FINGER PROTEIN XLCGF57.1-LIKE-RELATED"/>
    <property type="match status" value="1"/>
</dbReference>
<proteinExistence type="predicted"/>
<evidence type="ECO:0000259" key="1">
    <source>
        <dbReference type="PROSITE" id="PS50805"/>
    </source>
</evidence>
<reference evidence="2 3" key="1">
    <citation type="journal article" date="2012" name="Genome Biol.">
        <title>Sequencing three crocodilian genomes to illuminate the evolution of archosaurs and amniotes.</title>
        <authorList>
            <person name="St John J.A."/>
            <person name="Braun E.L."/>
            <person name="Isberg S.R."/>
            <person name="Miles L.G."/>
            <person name="Chong A.Y."/>
            <person name="Gongora J."/>
            <person name="Dalzell P."/>
            <person name="Moran C."/>
            <person name="Bed'hom B."/>
            <person name="Abzhanov A."/>
            <person name="Burgess S.C."/>
            <person name="Cooksey A.M."/>
            <person name="Castoe T.A."/>
            <person name="Crawford N.G."/>
            <person name="Densmore L.D."/>
            <person name="Drew J.C."/>
            <person name="Edwards S.V."/>
            <person name="Faircloth B.C."/>
            <person name="Fujita M.K."/>
            <person name="Greenwold M.J."/>
            <person name="Hoffmann F.G."/>
            <person name="Howard J.M."/>
            <person name="Iguchi T."/>
            <person name="Janes D.E."/>
            <person name="Khan S.Y."/>
            <person name="Kohno S."/>
            <person name="de Koning A.J."/>
            <person name="Lance S.L."/>
            <person name="McCarthy F.M."/>
            <person name="McCormack J.E."/>
            <person name="Merchant M.E."/>
            <person name="Peterson D.G."/>
            <person name="Pollock D.D."/>
            <person name="Pourmand N."/>
            <person name="Raney B.J."/>
            <person name="Roessler K.A."/>
            <person name="Sanford J.R."/>
            <person name="Sawyer R.H."/>
            <person name="Schmidt C.J."/>
            <person name="Triplett E.W."/>
            <person name="Tuberville T.D."/>
            <person name="Venegas-Anaya M."/>
            <person name="Howard J.T."/>
            <person name="Jarvis E.D."/>
            <person name="Guillette L.J.Jr."/>
            <person name="Glenn T.C."/>
            <person name="Green R.E."/>
            <person name="Ray D.A."/>
        </authorList>
    </citation>
    <scope>NUCLEOTIDE SEQUENCE [LARGE SCALE GENOMIC DNA]</scope>
    <source>
        <strain evidence="2">KSC_2009_1</strain>
    </source>
</reference>
<evidence type="ECO:0000313" key="3">
    <source>
        <dbReference type="Proteomes" id="UP000050525"/>
    </source>
</evidence>
<dbReference type="SMART" id="SM00349">
    <property type="entry name" value="KRAB"/>
    <property type="match status" value="1"/>
</dbReference>
<comment type="caution">
    <text evidence="2">The sequence shown here is derived from an EMBL/GenBank/DDBJ whole genome shotgun (WGS) entry which is preliminary data.</text>
</comment>
<dbReference type="GO" id="GO:0006355">
    <property type="term" value="P:regulation of DNA-templated transcription"/>
    <property type="evidence" value="ECO:0007669"/>
    <property type="project" value="InterPro"/>
</dbReference>
<accession>A0A151P6P1</accession>
<feature type="domain" description="KRAB" evidence="1">
    <location>
        <begin position="52"/>
        <end position="135"/>
    </location>
</feature>
<dbReference type="Pfam" id="PF01352">
    <property type="entry name" value="KRAB"/>
    <property type="match status" value="1"/>
</dbReference>
<dbReference type="InterPro" id="IPR050169">
    <property type="entry name" value="Krueppel_C2H2_ZnF"/>
</dbReference>
<name>A0A151P6P1_ALLMI</name>
<dbReference type="EMBL" id="AKHW03000789">
    <property type="protein sequence ID" value="KYO44395.1"/>
    <property type="molecule type" value="Genomic_DNA"/>
</dbReference>
<dbReference type="InterPro" id="IPR001909">
    <property type="entry name" value="KRAB"/>
</dbReference>
<dbReference type="SUPFAM" id="SSF109640">
    <property type="entry name" value="KRAB domain (Kruppel-associated box)"/>
    <property type="match status" value="1"/>
</dbReference>
<dbReference type="PROSITE" id="PS50805">
    <property type="entry name" value="KRAB"/>
    <property type="match status" value="1"/>
</dbReference>
<gene>
    <name evidence="2" type="ORF">Y1Q_0016718</name>
</gene>
<protein>
    <recommendedName>
        <fullName evidence="1">KRAB domain-containing protein</fullName>
    </recommendedName>
</protein>
<dbReference type="Gene3D" id="6.10.140.140">
    <property type="match status" value="1"/>
</dbReference>
<dbReference type="InterPro" id="IPR036051">
    <property type="entry name" value="KRAB_dom_sf"/>
</dbReference>
<dbReference type="CDD" id="cd07765">
    <property type="entry name" value="KRAB_A-box"/>
    <property type="match status" value="1"/>
</dbReference>
<organism evidence="2 3">
    <name type="scientific">Alligator mississippiensis</name>
    <name type="common">American alligator</name>
    <dbReference type="NCBI Taxonomy" id="8496"/>
    <lineage>
        <taxon>Eukaryota</taxon>
        <taxon>Metazoa</taxon>
        <taxon>Chordata</taxon>
        <taxon>Craniata</taxon>
        <taxon>Vertebrata</taxon>
        <taxon>Euteleostomi</taxon>
        <taxon>Archelosauria</taxon>
        <taxon>Archosauria</taxon>
        <taxon>Crocodylia</taxon>
        <taxon>Alligatoridae</taxon>
        <taxon>Alligatorinae</taxon>
        <taxon>Alligator</taxon>
    </lineage>
</organism>
<evidence type="ECO:0000313" key="2">
    <source>
        <dbReference type="EMBL" id="KYO44395.1"/>
    </source>
</evidence>
<sequence length="135" mass="15086">MKPREEGPVNMKLQGIPPGGLVEMGFLTPVPGQLDNGQGRPPKQGERTELWEAFEDVAVYFTQREWELLGDEDKELYQDQMLRNYQALLSLDSCDLEDTWDSAAEESSIGSLPASDLCLEAASRSSTCPRHLRSI</sequence>
<keyword evidence="3" id="KW-1185">Reference proteome</keyword>